<sequence length="43" mass="4654">MLFLLLDKFVGSAFESVSDRLIECIGPSPVKLCEVSPIPLSTT</sequence>
<name>A0A0C5VN15_9GAMM</name>
<evidence type="ECO:0000313" key="1">
    <source>
        <dbReference type="EMBL" id="AJQ94718.1"/>
    </source>
</evidence>
<organism evidence="1 2">
    <name type="scientific">Gynuella sunshinyii YC6258</name>
    <dbReference type="NCBI Taxonomy" id="1445510"/>
    <lineage>
        <taxon>Bacteria</taxon>
        <taxon>Pseudomonadati</taxon>
        <taxon>Pseudomonadota</taxon>
        <taxon>Gammaproteobacteria</taxon>
        <taxon>Oceanospirillales</taxon>
        <taxon>Saccharospirillaceae</taxon>
        <taxon>Gynuella</taxon>
    </lineage>
</organism>
<keyword evidence="2" id="KW-1185">Reference proteome</keyword>
<dbReference type="EMBL" id="CP007142">
    <property type="protein sequence ID" value="AJQ94718.1"/>
    <property type="molecule type" value="Genomic_DNA"/>
</dbReference>
<dbReference type="HOGENOM" id="CLU_3234244_0_0_6"/>
<reference evidence="1 2" key="1">
    <citation type="submission" date="2014-01" db="EMBL/GenBank/DDBJ databases">
        <title>Full genme sequencing of cellulolytic bacterium Gynuella sunshinyii YC6258T gen. nov., sp. nov.</title>
        <authorList>
            <person name="Khan H."/>
            <person name="Chung E.J."/>
            <person name="Chung Y.R."/>
        </authorList>
    </citation>
    <scope>NUCLEOTIDE SEQUENCE [LARGE SCALE GENOMIC DNA]</scope>
    <source>
        <strain evidence="1 2">YC6258</strain>
    </source>
</reference>
<dbReference type="AlphaFoldDB" id="A0A0C5VN15"/>
<evidence type="ECO:0000313" key="2">
    <source>
        <dbReference type="Proteomes" id="UP000032266"/>
    </source>
</evidence>
<gene>
    <name evidence="1" type="ORF">YC6258_02680</name>
</gene>
<dbReference type="KEGG" id="gsn:YC6258_02680"/>
<proteinExistence type="predicted"/>
<dbReference type="Proteomes" id="UP000032266">
    <property type="component" value="Chromosome"/>
</dbReference>
<dbReference type="STRING" id="1445510.YC6258_02680"/>
<protein>
    <submittedName>
        <fullName evidence="1">Uncharacterized protein</fullName>
    </submittedName>
</protein>
<accession>A0A0C5VN15</accession>